<dbReference type="SUPFAM" id="SSF54001">
    <property type="entry name" value="Cysteine proteinases"/>
    <property type="match status" value="1"/>
</dbReference>
<evidence type="ECO:0000313" key="5">
    <source>
        <dbReference type="EMBL" id="KAF2637197.1"/>
    </source>
</evidence>
<feature type="domain" description="Ubiquitin-like protease family profile" evidence="4">
    <location>
        <begin position="139"/>
        <end position="334"/>
    </location>
</feature>
<dbReference type="GO" id="GO:0008234">
    <property type="term" value="F:cysteine-type peptidase activity"/>
    <property type="evidence" value="ECO:0007669"/>
    <property type="project" value="InterPro"/>
</dbReference>
<reference evidence="5" key="1">
    <citation type="journal article" date="2020" name="Stud. Mycol.">
        <title>101 Dothideomycetes genomes: a test case for predicting lifestyles and emergence of pathogens.</title>
        <authorList>
            <person name="Haridas S."/>
            <person name="Albert R."/>
            <person name="Binder M."/>
            <person name="Bloem J."/>
            <person name="Labutti K."/>
            <person name="Salamov A."/>
            <person name="Andreopoulos B."/>
            <person name="Baker S."/>
            <person name="Barry K."/>
            <person name="Bills G."/>
            <person name="Bluhm B."/>
            <person name="Cannon C."/>
            <person name="Castanera R."/>
            <person name="Culley D."/>
            <person name="Daum C."/>
            <person name="Ezra D."/>
            <person name="Gonzalez J."/>
            <person name="Henrissat B."/>
            <person name="Kuo A."/>
            <person name="Liang C."/>
            <person name="Lipzen A."/>
            <person name="Lutzoni F."/>
            <person name="Magnuson J."/>
            <person name="Mondo S."/>
            <person name="Nolan M."/>
            <person name="Ohm R."/>
            <person name="Pangilinan J."/>
            <person name="Park H.-J."/>
            <person name="Ramirez L."/>
            <person name="Alfaro M."/>
            <person name="Sun H."/>
            <person name="Tritt A."/>
            <person name="Yoshinaga Y."/>
            <person name="Zwiers L.-H."/>
            <person name="Turgeon B."/>
            <person name="Goodwin S."/>
            <person name="Spatafora J."/>
            <person name="Crous P."/>
            <person name="Grigoriev I."/>
        </authorList>
    </citation>
    <scope>NUCLEOTIDE SEQUENCE</scope>
    <source>
        <strain evidence="5">CBS 473.64</strain>
    </source>
</reference>
<dbReference type="GO" id="GO:0019783">
    <property type="term" value="F:ubiquitin-like protein peptidase activity"/>
    <property type="evidence" value="ECO:0007669"/>
    <property type="project" value="UniProtKB-ARBA"/>
</dbReference>
<gene>
    <name evidence="5" type="ORF">P280DRAFT_521352</name>
</gene>
<dbReference type="InterPro" id="IPR003653">
    <property type="entry name" value="Peptidase_C48_C"/>
</dbReference>
<protein>
    <recommendedName>
        <fullName evidence="4">Ubiquitin-like protease family profile domain-containing protein</fullName>
    </recommendedName>
</protein>
<keyword evidence="3" id="KW-0378">Hydrolase</keyword>
<organism evidence="5 6">
    <name type="scientific">Massarina eburnea CBS 473.64</name>
    <dbReference type="NCBI Taxonomy" id="1395130"/>
    <lineage>
        <taxon>Eukaryota</taxon>
        <taxon>Fungi</taxon>
        <taxon>Dikarya</taxon>
        <taxon>Ascomycota</taxon>
        <taxon>Pezizomycotina</taxon>
        <taxon>Dothideomycetes</taxon>
        <taxon>Pleosporomycetidae</taxon>
        <taxon>Pleosporales</taxon>
        <taxon>Massarineae</taxon>
        <taxon>Massarinaceae</taxon>
        <taxon>Massarina</taxon>
    </lineage>
</organism>
<evidence type="ECO:0000313" key="6">
    <source>
        <dbReference type="Proteomes" id="UP000799753"/>
    </source>
</evidence>
<dbReference type="InterPro" id="IPR038765">
    <property type="entry name" value="Papain-like_cys_pep_sf"/>
</dbReference>
<dbReference type="EMBL" id="MU006794">
    <property type="protein sequence ID" value="KAF2637197.1"/>
    <property type="molecule type" value="Genomic_DNA"/>
</dbReference>
<dbReference type="Proteomes" id="UP000799753">
    <property type="component" value="Unassembled WGS sequence"/>
</dbReference>
<evidence type="ECO:0000256" key="2">
    <source>
        <dbReference type="ARBA" id="ARBA00022670"/>
    </source>
</evidence>
<name>A0A6A6RPS1_9PLEO</name>
<dbReference type="PROSITE" id="PS50600">
    <property type="entry name" value="ULP_PROTEASE"/>
    <property type="match status" value="1"/>
</dbReference>
<keyword evidence="2" id="KW-0645">Protease</keyword>
<dbReference type="AlphaFoldDB" id="A0A6A6RPS1"/>
<evidence type="ECO:0000259" key="4">
    <source>
        <dbReference type="PROSITE" id="PS50600"/>
    </source>
</evidence>
<evidence type="ECO:0000256" key="3">
    <source>
        <dbReference type="ARBA" id="ARBA00022801"/>
    </source>
</evidence>
<keyword evidence="6" id="KW-1185">Reference proteome</keyword>
<dbReference type="OrthoDB" id="3798225at2759"/>
<proteinExistence type="inferred from homology"/>
<sequence length="416" mass="47438">MAISTTPPPEPHSGLNTAVSYLPLMRGRGRTMIPRARRYSVHNTYNIDIINLTPDQLDRLEAASTEYELLGKTTSDNHVSIWKQAADRDVTEHGAMTGFDFSPDYFSPVEYPALNPSANPELRPYPPPLNHLAIELEKSNLSYESFQTIDKVGREGWFSDEVLTTSFEFLSIAYPSATYKIVLSNVWDAQRLFLIGDTALDVEWKEYKDLEGWQDMQYFILPISDTFVIQEDPETSLSGETEGGLHWSLIVADARAPEIKVRHFDSLGAFNQGVATRAMKGLCRLLRHLRPDFYTDDDDIGHGGNAPSQRTHNLCKEDATSACGPMTWAMAKEFVQYIGECADNGRSTPRDFLTLPQGYAEMWGMTYDSRDTRNMIKALVVRERRLRLWRWGTTDFHEMHRKIAASDGEWWKHQEL</sequence>
<evidence type="ECO:0000256" key="1">
    <source>
        <dbReference type="ARBA" id="ARBA00005234"/>
    </source>
</evidence>
<comment type="similarity">
    <text evidence="1">Belongs to the peptidase C48 family.</text>
</comment>
<dbReference type="Gene3D" id="3.40.395.10">
    <property type="entry name" value="Adenoviral Proteinase, Chain A"/>
    <property type="match status" value="1"/>
</dbReference>
<dbReference type="GO" id="GO:0006508">
    <property type="term" value="P:proteolysis"/>
    <property type="evidence" value="ECO:0007669"/>
    <property type="project" value="UniProtKB-KW"/>
</dbReference>
<accession>A0A6A6RPS1</accession>